<dbReference type="SUPFAM" id="SSF55781">
    <property type="entry name" value="GAF domain-like"/>
    <property type="match status" value="1"/>
</dbReference>
<feature type="domain" description="HAMP" evidence="8">
    <location>
        <begin position="341"/>
        <end position="393"/>
    </location>
</feature>
<dbReference type="InterPro" id="IPR003018">
    <property type="entry name" value="GAF"/>
</dbReference>
<evidence type="ECO:0000256" key="6">
    <source>
        <dbReference type="SAM" id="MobiDB-lite"/>
    </source>
</evidence>
<proteinExistence type="inferred from homology"/>
<evidence type="ECO:0000256" key="3">
    <source>
        <dbReference type="ARBA" id="ARBA00023224"/>
    </source>
</evidence>
<evidence type="ECO:0000313" key="9">
    <source>
        <dbReference type="EMBL" id="MEQ7847051.1"/>
    </source>
</evidence>
<keyword evidence="1" id="KW-0812">Transmembrane</keyword>
<evidence type="ECO:0000259" key="8">
    <source>
        <dbReference type="PROSITE" id="PS50885"/>
    </source>
</evidence>
<comment type="caution">
    <text evidence="9">The sequence shown here is derived from an EMBL/GenBank/DDBJ whole genome shotgun (WGS) entry which is preliminary data.</text>
</comment>
<organism evidence="9 10">
    <name type="scientific">Nocardioides kribbensis</name>
    <dbReference type="NCBI Taxonomy" id="305517"/>
    <lineage>
        <taxon>Bacteria</taxon>
        <taxon>Bacillati</taxon>
        <taxon>Actinomycetota</taxon>
        <taxon>Actinomycetes</taxon>
        <taxon>Propionibacteriales</taxon>
        <taxon>Nocardioidaceae</taxon>
        <taxon>Nocardioides</taxon>
    </lineage>
</organism>
<dbReference type="PANTHER" id="PTHR32089:SF112">
    <property type="entry name" value="LYSOZYME-LIKE PROTEIN-RELATED"/>
    <property type="match status" value="1"/>
</dbReference>
<evidence type="ECO:0000256" key="5">
    <source>
        <dbReference type="PROSITE-ProRule" id="PRU00284"/>
    </source>
</evidence>
<gene>
    <name evidence="9" type="ORF">V6R90_07150</name>
</gene>
<dbReference type="RefSeq" id="WP_349804242.1">
    <property type="nucleotide sequence ID" value="NZ_JBEGDP010000005.1"/>
</dbReference>
<evidence type="ECO:0000256" key="4">
    <source>
        <dbReference type="ARBA" id="ARBA00029447"/>
    </source>
</evidence>
<feature type="region of interest" description="Disordered" evidence="6">
    <location>
        <begin position="1"/>
        <end position="37"/>
    </location>
</feature>
<dbReference type="InterPro" id="IPR004089">
    <property type="entry name" value="MCPsignal_dom"/>
</dbReference>
<dbReference type="Proteomes" id="UP001482520">
    <property type="component" value="Unassembled WGS sequence"/>
</dbReference>
<keyword evidence="3 5" id="KW-0807">Transducer</keyword>
<dbReference type="SUPFAM" id="SSF55785">
    <property type="entry name" value="PYP-like sensor domain (PAS domain)"/>
    <property type="match status" value="1"/>
</dbReference>
<dbReference type="Gene3D" id="3.30.450.20">
    <property type="entry name" value="PAS domain"/>
    <property type="match status" value="1"/>
</dbReference>
<dbReference type="InterPro" id="IPR029016">
    <property type="entry name" value="GAF-like_dom_sf"/>
</dbReference>
<dbReference type="Gene3D" id="1.10.287.950">
    <property type="entry name" value="Methyl-accepting chemotaxis protein"/>
    <property type="match status" value="1"/>
</dbReference>
<dbReference type="SMART" id="SM00065">
    <property type="entry name" value="GAF"/>
    <property type="match status" value="1"/>
</dbReference>
<dbReference type="EMBL" id="JBEGDP010000005">
    <property type="protein sequence ID" value="MEQ7847051.1"/>
    <property type="molecule type" value="Genomic_DNA"/>
</dbReference>
<evidence type="ECO:0000259" key="7">
    <source>
        <dbReference type="PROSITE" id="PS50111"/>
    </source>
</evidence>
<reference evidence="9 10" key="1">
    <citation type="submission" date="2024-02" db="EMBL/GenBank/DDBJ databases">
        <title>Full genome sequence of Nocardioides kribbensis.</title>
        <authorList>
            <person name="Poletto B.L."/>
            <person name="Silva G."/>
            <person name="Galante D."/>
            <person name="Campos K.R."/>
            <person name="Santos M.B.N."/>
            <person name="Sacchi C.T."/>
        </authorList>
    </citation>
    <scope>NUCLEOTIDE SEQUENCE [LARGE SCALE GENOMIC DNA]</scope>
    <source>
        <strain evidence="9 10">O4R</strain>
    </source>
</reference>
<name>A0ABV1NX20_9ACTN</name>
<dbReference type="PRINTS" id="PR00260">
    <property type="entry name" value="CHEMTRNSDUCR"/>
</dbReference>
<dbReference type="InterPro" id="IPR035965">
    <property type="entry name" value="PAS-like_dom_sf"/>
</dbReference>
<dbReference type="Pfam" id="PF13185">
    <property type="entry name" value="GAF_2"/>
    <property type="match status" value="1"/>
</dbReference>
<dbReference type="InterPro" id="IPR003660">
    <property type="entry name" value="HAMP_dom"/>
</dbReference>
<keyword evidence="2" id="KW-1133">Transmembrane helix</keyword>
<dbReference type="InterPro" id="IPR004090">
    <property type="entry name" value="Chemotax_Me-accpt_rcpt"/>
</dbReference>
<dbReference type="PROSITE" id="PS50111">
    <property type="entry name" value="CHEMOTAXIS_TRANSDUC_2"/>
    <property type="match status" value="1"/>
</dbReference>
<dbReference type="SMART" id="SM00283">
    <property type="entry name" value="MA"/>
    <property type="match status" value="1"/>
</dbReference>
<comment type="similarity">
    <text evidence="4">Belongs to the methyl-accepting chemotaxis (MCP) protein family.</text>
</comment>
<keyword evidence="2" id="KW-0472">Membrane</keyword>
<evidence type="ECO:0000313" key="10">
    <source>
        <dbReference type="Proteomes" id="UP001482520"/>
    </source>
</evidence>
<sequence>MTELDVAPSPNGQAPHGQSPHAHVGAVPQQEAATAPAPGAGVDLASLPGVLAAIPSRVMLADRDFTITYVNEATREGLVRLADWLPIRPDQIVGANLDIFHKNPAYQRMILADPSLLPRRADISVGPETLDLQVHAIHDEDGQYVGAMATWENITDKLRSERELAESMADAAAVNKVLAGLSAAQSVDDAVRTALDAVREEFGWAYGSYWRIDEADRTLKFALESGDAGPEFRAVTLEASFAEGVGLSGRAWRSRDLFFTPDLGEMTDCVRAPVAQRVGVRSGVCFPIVVDGDVVGTMDFFATETLSPSPQRLEALRNVGRLVSAALERIARDDAEKAAAADLAEKVEQVLEVVRAASAGDLTREVTLTGTDAIGQLAAGLSTLLTAQRDSMIAIGRTADSLAIAAEQLTILSQGMGDGATLTSDRAASATGSAGEVSASIQTVASAAEEMTASIREIAQNATEAATVATGAVTVASSAQGTVASLGESSAEIGQVIKVITSIAQQTNLLALNATIEAARAGDAGKGFAVVANEVKELAKETARATEDIGRKIEAIQGDTTGAVTAIAEISEVIGRINDIQTTIASAVEEQTATTNEIARSVTEAAGGANGIADDIAQVASAADDTRHGAHNTLESATALATMATELKALVARFQV</sequence>
<accession>A0ABV1NX20</accession>
<dbReference type="SUPFAM" id="SSF58104">
    <property type="entry name" value="Methyl-accepting chemotaxis protein (MCP) signaling domain"/>
    <property type="match status" value="1"/>
</dbReference>
<dbReference type="PANTHER" id="PTHR32089">
    <property type="entry name" value="METHYL-ACCEPTING CHEMOTAXIS PROTEIN MCPB"/>
    <property type="match status" value="1"/>
</dbReference>
<dbReference type="PROSITE" id="PS50885">
    <property type="entry name" value="HAMP"/>
    <property type="match status" value="1"/>
</dbReference>
<dbReference type="Pfam" id="PF00015">
    <property type="entry name" value="MCPsignal"/>
    <property type="match status" value="1"/>
</dbReference>
<dbReference type="Gene3D" id="3.30.450.40">
    <property type="match status" value="1"/>
</dbReference>
<keyword evidence="10" id="KW-1185">Reference proteome</keyword>
<evidence type="ECO:0000256" key="2">
    <source>
        <dbReference type="ARBA" id="ARBA00022989"/>
    </source>
</evidence>
<feature type="domain" description="Methyl-accepting transducer" evidence="7">
    <location>
        <begin position="398"/>
        <end position="641"/>
    </location>
</feature>
<evidence type="ECO:0000256" key="1">
    <source>
        <dbReference type="ARBA" id="ARBA00022692"/>
    </source>
</evidence>
<protein>
    <submittedName>
        <fullName evidence="9">Methyl-accepting chemotaxis protein</fullName>
    </submittedName>
</protein>